<accession>A0A371H594</accession>
<dbReference type="GO" id="GO:0004860">
    <property type="term" value="F:protein kinase inhibitor activity"/>
    <property type="evidence" value="ECO:0007669"/>
    <property type="project" value="UniProtKB-KW"/>
</dbReference>
<dbReference type="PANTHER" id="PTHR33142:SF8">
    <property type="entry name" value="CYCLIN-DEPENDENT PROTEIN KINASE INHIBITOR SMR9"/>
    <property type="match status" value="1"/>
</dbReference>
<evidence type="ECO:0000256" key="1">
    <source>
        <dbReference type="ARBA" id="ARBA00023013"/>
    </source>
</evidence>
<dbReference type="GO" id="GO:0005634">
    <property type="term" value="C:nucleus"/>
    <property type="evidence" value="ECO:0007669"/>
    <property type="project" value="TreeGrafter"/>
</dbReference>
<protein>
    <submittedName>
        <fullName evidence="4">Cyclin-dependent protein kinase inhibitor SMR13</fullName>
    </submittedName>
</protein>
<dbReference type="GO" id="GO:0032875">
    <property type="term" value="P:regulation of DNA endoreduplication"/>
    <property type="evidence" value="ECO:0007669"/>
    <property type="project" value="InterPro"/>
</dbReference>
<keyword evidence="5" id="KW-1185">Reference proteome</keyword>
<gene>
    <name evidence="4" type="primary">SMR13</name>
    <name evidence="4" type="ORF">CR513_19159</name>
</gene>
<organism evidence="4 5">
    <name type="scientific">Mucuna pruriens</name>
    <name type="common">Velvet bean</name>
    <name type="synonym">Dolichos pruriens</name>
    <dbReference type="NCBI Taxonomy" id="157652"/>
    <lineage>
        <taxon>Eukaryota</taxon>
        <taxon>Viridiplantae</taxon>
        <taxon>Streptophyta</taxon>
        <taxon>Embryophyta</taxon>
        <taxon>Tracheophyta</taxon>
        <taxon>Spermatophyta</taxon>
        <taxon>Magnoliopsida</taxon>
        <taxon>eudicotyledons</taxon>
        <taxon>Gunneridae</taxon>
        <taxon>Pentapetalae</taxon>
        <taxon>rosids</taxon>
        <taxon>fabids</taxon>
        <taxon>Fabales</taxon>
        <taxon>Fabaceae</taxon>
        <taxon>Papilionoideae</taxon>
        <taxon>50 kb inversion clade</taxon>
        <taxon>NPAAA clade</taxon>
        <taxon>indigoferoid/millettioid clade</taxon>
        <taxon>Phaseoleae</taxon>
        <taxon>Mucuna</taxon>
    </lineage>
</organism>
<dbReference type="Proteomes" id="UP000257109">
    <property type="component" value="Unassembled WGS sequence"/>
</dbReference>
<keyword evidence="2" id="KW-0131">Cell cycle</keyword>
<evidence type="ECO:0000256" key="3">
    <source>
        <dbReference type="SAM" id="MobiDB-lite"/>
    </source>
</evidence>
<sequence length="159" mass="18095">MVPSRRTTKKKTRGKPARNHFRKKQHPESRKQETSSTEKKRKMDSDVAVAVAVAACSTPKGQKFRIPQVSTCPPAPKKPRVLSNCSLRRSPLTFFAPPDLDIFFCVALRDLPKIYVPIVLTLNLKCAECKDSRFGFRFECHSLQFYKKHSMPSGCAERN</sequence>
<feature type="compositionally biased region" description="Basic residues" evidence="3">
    <location>
        <begin position="1"/>
        <end position="25"/>
    </location>
</feature>
<feature type="region of interest" description="Disordered" evidence="3">
    <location>
        <begin position="1"/>
        <end position="44"/>
    </location>
</feature>
<evidence type="ECO:0000313" key="4">
    <source>
        <dbReference type="EMBL" id="RDX97988.1"/>
    </source>
</evidence>
<dbReference type="EMBL" id="QJKJ01003535">
    <property type="protein sequence ID" value="RDX97988.1"/>
    <property type="molecule type" value="Genomic_DNA"/>
</dbReference>
<keyword evidence="1 4" id="KW-0649">Protein kinase inhibitor</keyword>
<dbReference type="AlphaFoldDB" id="A0A371H594"/>
<dbReference type="OrthoDB" id="1840446at2759"/>
<dbReference type="PANTHER" id="PTHR33142">
    <property type="entry name" value="CYCLIN-DEPENDENT PROTEIN KINASE INHIBITOR SMR13"/>
    <property type="match status" value="1"/>
</dbReference>
<feature type="compositionally biased region" description="Basic and acidic residues" evidence="3">
    <location>
        <begin position="26"/>
        <end position="44"/>
    </location>
</feature>
<name>A0A371H594_MUCPR</name>
<reference evidence="4" key="1">
    <citation type="submission" date="2018-05" db="EMBL/GenBank/DDBJ databases">
        <title>Draft genome of Mucuna pruriens seed.</title>
        <authorList>
            <person name="Nnadi N.E."/>
            <person name="Vos R."/>
            <person name="Hasami M.H."/>
            <person name="Devisetty U.K."/>
            <person name="Aguiy J.C."/>
        </authorList>
    </citation>
    <scope>NUCLEOTIDE SEQUENCE [LARGE SCALE GENOMIC DNA]</scope>
    <source>
        <strain evidence="4">JCA_2017</strain>
    </source>
</reference>
<evidence type="ECO:0000256" key="2">
    <source>
        <dbReference type="ARBA" id="ARBA00023306"/>
    </source>
</evidence>
<proteinExistence type="predicted"/>
<evidence type="ECO:0000313" key="5">
    <source>
        <dbReference type="Proteomes" id="UP000257109"/>
    </source>
</evidence>
<feature type="non-terminal residue" evidence="4">
    <location>
        <position position="1"/>
    </location>
</feature>
<dbReference type="InterPro" id="IPR040389">
    <property type="entry name" value="SMR"/>
</dbReference>
<comment type="caution">
    <text evidence="4">The sequence shown here is derived from an EMBL/GenBank/DDBJ whole genome shotgun (WGS) entry which is preliminary data.</text>
</comment>